<feature type="compositionally biased region" description="Basic and acidic residues" evidence="1">
    <location>
        <begin position="351"/>
        <end position="366"/>
    </location>
</feature>
<evidence type="ECO:0000313" key="3">
    <source>
        <dbReference type="Proteomes" id="UP000188320"/>
    </source>
</evidence>
<dbReference type="Proteomes" id="UP000188320">
    <property type="component" value="Unassembled WGS sequence"/>
</dbReference>
<evidence type="ECO:0000313" key="2">
    <source>
        <dbReference type="EMBL" id="OMH85251.1"/>
    </source>
</evidence>
<comment type="caution">
    <text evidence="2">The sequence shown here is derived from an EMBL/GenBank/DDBJ whole genome shotgun (WGS) entry which is preliminary data.</text>
</comment>
<proteinExistence type="predicted"/>
<accession>A0A1R1PWA3</accession>
<feature type="region of interest" description="Disordered" evidence="1">
    <location>
        <begin position="269"/>
        <end position="366"/>
    </location>
</feature>
<feature type="region of interest" description="Disordered" evidence="1">
    <location>
        <begin position="40"/>
        <end position="66"/>
    </location>
</feature>
<feature type="compositionally biased region" description="Polar residues" evidence="1">
    <location>
        <begin position="282"/>
        <end position="293"/>
    </location>
</feature>
<gene>
    <name evidence="2" type="ORF">AX774_g1204</name>
</gene>
<feature type="region of interest" description="Disordered" evidence="1">
    <location>
        <begin position="428"/>
        <end position="463"/>
    </location>
</feature>
<protein>
    <submittedName>
        <fullName evidence="2">Uncharacterized protein</fullName>
    </submittedName>
</protein>
<name>A0A1R1PWA3_ZANCU</name>
<keyword evidence="3" id="KW-1185">Reference proteome</keyword>
<dbReference type="AlphaFoldDB" id="A0A1R1PWA3"/>
<organism evidence="2 3">
    <name type="scientific">Zancudomyces culisetae</name>
    <name type="common">Gut fungus</name>
    <name type="synonym">Smittium culisetae</name>
    <dbReference type="NCBI Taxonomy" id="1213189"/>
    <lineage>
        <taxon>Eukaryota</taxon>
        <taxon>Fungi</taxon>
        <taxon>Fungi incertae sedis</taxon>
        <taxon>Zoopagomycota</taxon>
        <taxon>Kickxellomycotina</taxon>
        <taxon>Harpellomycetes</taxon>
        <taxon>Harpellales</taxon>
        <taxon>Legeriomycetaceae</taxon>
        <taxon>Zancudomyces</taxon>
    </lineage>
</organism>
<sequence>MYKANASIDINPGKGVNSRYPGLNMEFSSVNEYTEVQLTPPGNINVPDSEVDMSGGYNPNSSESKRYSYPPNIVALDEGWEEINVEALLKGLQNEPKEALSLEEKGYLLDFGKKLEEKKKILNSQGKDSVVPSGIVLKKPKETLKDDCIELDAKDNSVECVETGTKSDMSLTIASERNTHAKKANEKSKDINEVDSVLDIINKKAIDSKLTFEKMAKKIENSNAERYSGLNKALGNETKEKKNVNALVSADINKNKAGEQADSKLKLTTQASSATCRDKSSIKATISQSSDNASPDDESTYSKVTPMLTRRQKKINTEQSEINSNIEDKPGSTVSNTKRKIKINTSADFTESEKSNTESDEGSRTADIVTKNKDSLSLAQLGLGNQKIGVSRVSSKINNPAFVYSAVPASIFATPSKKHIKNNATVISTAPAQVPEVSKLPGKSDKAKSSKKPKATKRRKREV</sequence>
<reference evidence="3" key="1">
    <citation type="submission" date="2017-01" db="EMBL/GenBank/DDBJ databases">
        <authorList>
            <person name="Wang Y."/>
            <person name="White M."/>
            <person name="Kvist S."/>
            <person name="Moncalvo J.-M."/>
        </authorList>
    </citation>
    <scope>NUCLEOTIDE SEQUENCE [LARGE SCALE GENOMIC DNA]</scope>
    <source>
        <strain evidence="3">COL-18-3</strain>
    </source>
</reference>
<feature type="compositionally biased region" description="Basic residues" evidence="1">
    <location>
        <begin position="449"/>
        <end position="463"/>
    </location>
</feature>
<evidence type="ECO:0000256" key="1">
    <source>
        <dbReference type="SAM" id="MobiDB-lite"/>
    </source>
</evidence>
<dbReference type="EMBL" id="LSSK01000099">
    <property type="protein sequence ID" value="OMH85251.1"/>
    <property type="molecule type" value="Genomic_DNA"/>
</dbReference>